<evidence type="ECO:0000313" key="2">
    <source>
        <dbReference type="EMBL" id="MDQ6600930.1"/>
    </source>
</evidence>
<dbReference type="EMBL" id="JAVGVR010000002">
    <property type="protein sequence ID" value="MDQ6600930.1"/>
    <property type="molecule type" value="Genomic_DNA"/>
</dbReference>
<feature type="domain" description="FAD/NAD(P)-binding" evidence="1">
    <location>
        <begin position="3"/>
        <end position="228"/>
    </location>
</feature>
<dbReference type="RefSeq" id="WP_308914555.1">
    <property type="nucleotide sequence ID" value="NZ_JAVGVR010000002.1"/>
</dbReference>
<dbReference type="Pfam" id="PF07992">
    <property type="entry name" value="Pyr_redox_2"/>
    <property type="match status" value="1"/>
</dbReference>
<dbReference type="PRINTS" id="PR00368">
    <property type="entry name" value="FADPNR"/>
</dbReference>
<name>A0AA90TWT6_9BACI</name>
<dbReference type="PANTHER" id="PTHR38663">
    <property type="match status" value="1"/>
</dbReference>
<dbReference type="Proteomes" id="UP001178888">
    <property type="component" value="Unassembled WGS sequence"/>
</dbReference>
<dbReference type="GO" id="GO:0016491">
    <property type="term" value="F:oxidoreductase activity"/>
    <property type="evidence" value="ECO:0007669"/>
    <property type="project" value="InterPro"/>
</dbReference>
<dbReference type="Gene3D" id="3.50.50.60">
    <property type="entry name" value="FAD/NAD(P)-binding domain"/>
    <property type="match status" value="1"/>
</dbReference>
<organism evidence="2 3">
    <name type="scientific">Bacillus salipaludis</name>
    <dbReference type="NCBI Taxonomy" id="2547811"/>
    <lineage>
        <taxon>Bacteria</taxon>
        <taxon>Bacillati</taxon>
        <taxon>Bacillota</taxon>
        <taxon>Bacilli</taxon>
        <taxon>Bacillales</taxon>
        <taxon>Bacillaceae</taxon>
        <taxon>Bacillus</taxon>
    </lineage>
</organism>
<dbReference type="InterPro" id="IPR023753">
    <property type="entry name" value="FAD/NAD-binding_dom"/>
</dbReference>
<keyword evidence="3" id="KW-1185">Reference proteome</keyword>
<accession>A0AA90TWT6</accession>
<protein>
    <submittedName>
        <fullName evidence="2">FAD-dependent oxidoreductase</fullName>
    </submittedName>
</protein>
<gene>
    <name evidence="2" type="ORF">RCG21_32565</name>
</gene>
<dbReference type="AlphaFoldDB" id="A0AA90TWT6"/>
<evidence type="ECO:0000313" key="3">
    <source>
        <dbReference type="Proteomes" id="UP001178888"/>
    </source>
</evidence>
<dbReference type="InterPro" id="IPR036188">
    <property type="entry name" value="FAD/NAD-bd_sf"/>
</dbReference>
<comment type="caution">
    <text evidence="2">The sequence shown here is derived from an EMBL/GenBank/DDBJ whole genome shotgun (WGS) entry which is preliminary data.</text>
</comment>
<evidence type="ECO:0000259" key="1">
    <source>
        <dbReference type="Pfam" id="PF07992"/>
    </source>
</evidence>
<reference evidence="2" key="1">
    <citation type="submission" date="2023-08" db="EMBL/GenBank/DDBJ databases">
        <title>Nitrogen cycling bacteria in agricultural field soils.</title>
        <authorList>
            <person name="Jang J."/>
        </authorList>
    </citation>
    <scope>NUCLEOTIDE SEQUENCE</scope>
    <source>
        <strain evidence="2">PS3-36</strain>
    </source>
</reference>
<dbReference type="SUPFAM" id="SSF51905">
    <property type="entry name" value="FAD/NAD(P)-binding domain"/>
    <property type="match status" value="2"/>
</dbReference>
<dbReference type="PANTHER" id="PTHR38663:SF1">
    <property type="entry name" value="L-ORNITHINE N(5)-MONOOXYGENASE"/>
    <property type="match status" value="1"/>
</dbReference>
<proteinExistence type="predicted"/>
<sequence length="391" mass="44356">MYEWVIIGGGIQGVTLAVFMLKTGKTKVDKLAIIDRNNEPLANWKRNTKVISMPYLRSPSVHHLDVDPFSLQSFVKKGSYHQSTAFYGQYKRPSLEMFNDHCDHLVNDLMIRETWVQGEAQEAFKTSEGWQVQLKNGREIKGKKLVLAIGISEQFNIPDWAMDLEKQSPGSVYHIFDETIPEFERMMLPITIVGGGITSIHLALKLSELYPNQVTLLKRHSFRIHDFDSDPGWLGPKLQNAFRNEKNYVKRREEILSARHRGSIPRDLYIKLLNRIKNESLVVEEGEIVQGHIKNACIHLLDKDGKFIKKTGTVLLATGYLPCLPGSEWILPIVETLDLPCAECGYPIVTKTLQWGQDLYVTGALAELEMGPIARNISGARQAAERIVKHL</sequence>